<evidence type="ECO:0000256" key="3">
    <source>
        <dbReference type="ARBA" id="ARBA00022679"/>
    </source>
</evidence>
<evidence type="ECO:0000313" key="9">
    <source>
        <dbReference type="Proteomes" id="UP000249739"/>
    </source>
</evidence>
<feature type="transmembrane region" description="Helical" evidence="7">
    <location>
        <begin position="242"/>
        <end position="260"/>
    </location>
</feature>
<feature type="transmembrane region" description="Helical" evidence="7">
    <location>
        <begin position="99"/>
        <end position="116"/>
    </location>
</feature>
<reference evidence="8 9" key="1">
    <citation type="submission" date="2017-08" db="EMBL/GenBank/DDBJ databases">
        <title>Infants hospitalized years apart are colonized by the same room-sourced microbial strains.</title>
        <authorList>
            <person name="Brooks B."/>
            <person name="Olm M.R."/>
            <person name="Firek B.A."/>
            <person name="Baker R."/>
            <person name="Thomas B.C."/>
            <person name="Morowitz M.J."/>
            <person name="Banfield J.F."/>
        </authorList>
    </citation>
    <scope>NUCLEOTIDE SEQUENCE [LARGE SCALE GENOMIC DNA]</scope>
    <source>
        <strain evidence="8">S2_006_000_R2_64</strain>
    </source>
</reference>
<keyword evidence="8" id="KW-0449">Lipoprotein</keyword>
<feature type="transmembrane region" description="Helical" evidence="7">
    <location>
        <begin position="59"/>
        <end position="79"/>
    </location>
</feature>
<evidence type="ECO:0000256" key="2">
    <source>
        <dbReference type="ARBA" id="ARBA00022475"/>
    </source>
</evidence>
<dbReference type="PANTHER" id="PTHR30589:SF0">
    <property type="entry name" value="PHOSPHATIDYLGLYCEROL--PROLIPOPROTEIN DIACYLGLYCERYL TRANSFERASE"/>
    <property type="match status" value="1"/>
</dbReference>
<feature type="transmembrane region" description="Helical" evidence="7">
    <location>
        <begin position="180"/>
        <end position="198"/>
    </location>
</feature>
<comment type="similarity">
    <text evidence="1 7">Belongs to the Lgt family.</text>
</comment>
<keyword evidence="3 7" id="KW-0808">Transferase</keyword>
<dbReference type="HAMAP" id="MF_01147">
    <property type="entry name" value="Lgt"/>
    <property type="match status" value="1"/>
</dbReference>
<dbReference type="GO" id="GO:0008961">
    <property type="term" value="F:phosphatidylglycerol-prolipoprotein diacylglyceryl transferase activity"/>
    <property type="evidence" value="ECO:0007669"/>
    <property type="project" value="UniProtKB-UniRule"/>
</dbReference>
<dbReference type="Proteomes" id="UP000249739">
    <property type="component" value="Unassembled WGS sequence"/>
</dbReference>
<evidence type="ECO:0000256" key="5">
    <source>
        <dbReference type="ARBA" id="ARBA00022989"/>
    </source>
</evidence>
<keyword evidence="4 7" id="KW-0812">Transmembrane</keyword>
<comment type="pathway">
    <text evidence="7">Protein modification; lipoprotein biosynthesis (diacylglyceryl transfer).</text>
</comment>
<dbReference type="PANTHER" id="PTHR30589">
    <property type="entry name" value="PROLIPOPROTEIN DIACYLGLYCERYL TRANSFERASE"/>
    <property type="match status" value="1"/>
</dbReference>
<evidence type="ECO:0000313" key="8">
    <source>
        <dbReference type="EMBL" id="PZP55326.1"/>
    </source>
</evidence>
<dbReference type="Pfam" id="PF01790">
    <property type="entry name" value="LGT"/>
    <property type="match status" value="1"/>
</dbReference>
<dbReference type="EMBL" id="QFOT01000075">
    <property type="protein sequence ID" value="PZP55326.1"/>
    <property type="molecule type" value="Genomic_DNA"/>
</dbReference>
<evidence type="ECO:0000256" key="7">
    <source>
        <dbReference type="HAMAP-Rule" id="MF_01147"/>
    </source>
</evidence>
<sequence>MSLSFPNIDPVAIHLGPLAIHWYALAYLAGILGGWFLAKHIARLDQNRYRPNEADIDDFMTWAVLGVILGGRIGYILFYNFHIYAEHPLEVLKIWQGGMSWHGALIGVITVIISYAKIKKVELFRLADLFAVGATIGFFFGRIANFVNGELFGRVTESPFGIIFPRGGELPRHPSQLYEAALEGLVLFIILVTMAHISKIRNTPGLISAAFLFCYGCFRFIIEFFREPDAQLGFIVGDLSMGQLLCMPVIAGGILVFIIAQKLKARHVQPAT</sequence>
<comment type="subcellular location">
    <subcellularLocation>
        <location evidence="7">Cell membrane</location>
        <topology evidence="7">Multi-pass membrane protein</topology>
    </subcellularLocation>
</comment>
<feature type="binding site" evidence="7">
    <location>
        <position position="142"/>
    </location>
    <ligand>
        <name>a 1,2-diacyl-sn-glycero-3-phospho-(1'-sn-glycerol)</name>
        <dbReference type="ChEBI" id="CHEBI:64716"/>
    </ligand>
</feature>
<dbReference type="EC" id="2.5.1.145" evidence="7"/>
<protein>
    <recommendedName>
        <fullName evidence="7">Phosphatidylglycerol--prolipoprotein diacylglyceryl transferase</fullName>
        <ecNumber evidence="7">2.5.1.145</ecNumber>
    </recommendedName>
</protein>
<name>A0A2W5HB64_9BACT</name>
<proteinExistence type="inferred from homology"/>
<feature type="transmembrane region" description="Helical" evidence="7">
    <location>
        <begin position="20"/>
        <end position="38"/>
    </location>
</feature>
<feature type="transmembrane region" description="Helical" evidence="7">
    <location>
        <begin position="205"/>
        <end position="222"/>
    </location>
</feature>
<dbReference type="NCBIfam" id="TIGR00544">
    <property type="entry name" value="lgt"/>
    <property type="match status" value="1"/>
</dbReference>
<dbReference type="PROSITE" id="PS01311">
    <property type="entry name" value="LGT"/>
    <property type="match status" value="1"/>
</dbReference>
<evidence type="ECO:0000256" key="1">
    <source>
        <dbReference type="ARBA" id="ARBA00007150"/>
    </source>
</evidence>
<dbReference type="AlphaFoldDB" id="A0A2W5HB64"/>
<dbReference type="UniPathway" id="UPA00664"/>
<dbReference type="GO" id="GO:0042158">
    <property type="term" value="P:lipoprotein biosynthetic process"/>
    <property type="evidence" value="ECO:0007669"/>
    <property type="project" value="UniProtKB-UniRule"/>
</dbReference>
<comment type="function">
    <text evidence="7">Catalyzes the transfer of the diacylglyceryl group from phosphatidylglycerol to the sulfhydryl group of the N-terminal cysteine of a prolipoprotein, the first step in the formation of mature lipoproteins.</text>
</comment>
<dbReference type="GO" id="GO:0005886">
    <property type="term" value="C:plasma membrane"/>
    <property type="evidence" value="ECO:0007669"/>
    <property type="project" value="UniProtKB-SubCell"/>
</dbReference>
<comment type="catalytic activity">
    <reaction evidence="7">
        <text>L-cysteinyl-[prolipoprotein] + a 1,2-diacyl-sn-glycero-3-phospho-(1'-sn-glycerol) = an S-1,2-diacyl-sn-glyceryl-L-cysteinyl-[prolipoprotein] + sn-glycerol 1-phosphate + H(+)</text>
        <dbReference type="Rhea" id="RHEA:56712"/>
        <dbReference type="Rhea" id="RHEA-COMP:14679"/>
        <dbReference type="Rhea" id="RHEA-COMP:14680"/>
        <dbReference type="ChEBI" id="CHEBI:15378"/>
        <dbReference type="ChEBI" id="CHEBI:29950"/>
        <dbReference type="ChEBI" id="CHEBI:57685"/>
        <dbReference type="ChEBI" id="CHEBI:64716"/>
        <dbReference type="ChEBI" id="CHEBI:140658"/>
        <dbReference type="EC" id="2.5.1.145"/>
    </reaction>
</comment>
<keyword evidence="6 7" id="KW-0472">Membrane</keyword>
<keyword evidence="2 7" id="KW-1003">Cell membrane</keyword>
<comment type="caution">
    <text evidence="8">The sequence shown here is derived from an EMBL/GenBank/DDBJ whole genome shotgun (WGS) entry which is preliminary data.</text>
</comment>
<gene>
    <name evidence="7" type="primary">lgt</name>
    <name evidence="8" type="ORF">DI586_07245</name>
</gene>
<keyword evidence="5 7" id="KW-1133">Transmembrane helix</keyword>
<evidence type="ECO:0000256" key="6">
    <source>
        <dbReference type="ARBA" id="ARBA00023136"/>
    </source>
</evidence>
<dbReference type="InterPro" id="IPR001640">
    <property type="entry name" value="Lgt"/>
</dbReference>
<accession>A0A2W5HB64</accession>
<evidence type="ECO:0000256" key="4">
    <source>
        <dbReference type="ARBA" id="ARBA00022692"/>
    </source>
</evidence>
<organism evidence="8 9">
    <name type="scientific">Micavibrio aeruginosavorus</name>
    <dbReference type="NCBI Taxonomy" id="349221"/>
    <lineage>
        <taxon>Bacteria</taxon>
        <taxon>Pseudomonadati</taxon>
        <taxon>Bdellovibrionota</taxon>
        <taxon>Bdellovibrionia</taxon>
        <taxon>Bdellovibrionales</taxon>
        <taxon>Pseudobdellovibrionaceae</taxon>
        <taxon>Micavibrio</taxon>
    </lineage>
</organism>
<feature type="transmembrane region" description="Helical" evidence="7">
    <location>
        <begin position="123"/>
        <end position="144"/>
    </location>
</feature>